<proteinExistence type="predicted"/>
<dbReference type="EMBL" id="MU004235">
    <property type="protein sequence ID" value="KAF2669749.1"/>
    <property type="molecule type" value="Genomic_DNA"/>
</dbReference>
<organism evidence="1 2">
    <name type="scientific">Microthyrium microscopicum</name>
    <dbReference type="NCBI Taxonomy" id="703497"/>
    <lineage>
        <taxon>Eukaryota</taxon>
        <taxon>Fungi</taxon>
        <taxon>Dikarya</taxon>
        <taxon>Ascomycota</taxon>
        <taxon>Pezizomycotina</taxon>
        <taxon>Dothideomycetes</taxon>
        <taxon>Dothideomycetes incertae sedis</taxon>
        <taxon>Microthyriales</taxon>
        <taxon>Microthyriaceae</taxon>
        <taxon>Microthyrium</taxon>
    </lineage>
</organism>
<protein>
    <submittedName>
        <fullName evidence="1">Uncharacterized protein</fullName>
    </submittedName>
</protein>
<dbReference type="AlphaFoldDB" id="A0A6A6UBV4"/>
<sequence>MVRIVSFGTLVRRTCNPTDHPASIPKAGHTRLLLVPAEIRGIIYEMCDTPALWALMRTSSGLRAETWRFFWKLKNISYVIRKTEPANQPPARNRKSSTTGTSRYGIDLPDVVFLGNLADHQILNVPRRFRVRYCCYDEMYYNDQRIESEPFNEIPVQFEPGFLPGDTYIATNSLALRTIKTDQLIYWTDSIDGIGPPLTKGDLAASASSFSRPQFHFHSYVHWRLSKRQVAGWLRRCRDEWKEPEDRAEQRVHVFVPVHRSERDDAENHLACIIDQYQDHVLLLTERILAQGDERFGFQENMMILPHFTMREDWLDWARYSLPLRRW</sequence>
<name>A0A6A6UBV4_9PEZI</name>
<evidence type="ECO:0000313" key="1">
    <source>
        <dbReference type="EMBL" id="KAF2669749.1"/>
    </source>
</evidence>
<accession>A0A6A6UBV4</accession>
<reference evidence="1" key="1">
    <citation type="journal article" date="2020" name="Stud. Mycol.">
        <title>101 Dothideomycetes genomes: a test case for predicting lifestyles and emergence of pathogens.</title>
        <authorList>
            <person name="Haridas S."/>
            <person name="Albert R."/>
            <person name="Binder M."/>
            <person name="Bloem J."/>
            <person name="Labutti K."/>
            <person name="Salamov A."/>
            <person name="Andreopoulos B."/>
            <person name="Baker S."/>
            <person name="Barry K."/>
            <person name="Bills G."/>
            <person name="Bluhm B."/>
            <person name="Cannon C."/>
            <person name="Castanera R."/>
            <person name="Culley D."/>
            <person name="Daum C."/>
            <person name="Ezra D."/>
            <person name="Gonzalez J."/>
            <person name="Henrissat B."/>
            <person name="Kuo A."/>
            <person name="Liang C."/>
            <person name="Lipzen A."/>
            <person name="Lutzoni F."/>
            <person name="Magnuson J."/>
            <person name="Mondo S."/>
            <person name="Nolan M."/>
            <person name="Ohm R."/>
            <person name="Pangilinan J."/>
            <person name="Park H.-J."/>
            <person name="Ramirez L."/>
            <person name="Alfaro M."/>
            <person name="Sun H."/>
            <person name="Tritt A."/>
            <person name="Yoshinaga Y."/>
            <person name="Zwiers L.-H."/>
            <person name="Turgeon B."/>
            <person name="Goodwin S."/>
            <person name="Spatafora J."/>
            <person name="Crous P."/>
            <person name="Grigoriev I."/>
        </authorList>
    </citation>
    <scope>NUCLEOTIDE SEQUENCE</scope>
    <source>
        <strain evidence="1">CBS 115976</strain>
    </source>
</reference>
<gene>
    <name evidence="1" type="ORF">BT63DRAFT_455734</name>
</gene>
<keyword evidence="2" id="KW-1185">Reference proteome</keyword>
<dbReference type="Proteomes" id="UP000799302">
    <property type="component" value="Unassembled WGS sequence"/>
</dbReference>
<evidence type="ECO:0000313" key="2">
    <source>
        <dbReference type="Proteomes" id="UP000799302"/>
    </source>
</evidence>